<dbReference type="SUPFAM" id="SSF52980">
    <property type="entry name" value="Restriction endonuclease-like"/>
    <property type="match status" value="1"/>
</dbReference>
<dbReference type="SMART" id="SM00487">
    <property type="entry name" value="DEXDc"/>
    <property type="match status" value="1"/>
</dbReference>
<dbReference type="RefSeq" id="WP_345203454.1">
    <property type="nucleotide sequence ID" value="NZ_BAABGM010000007.1"/>
</dbReference>
<name>A0ABP8K9D3_9MICO</name>
<evidence type="ECO:0000256" key="1">
    <source>
        <dbReference type="ARBA" id="ARBA00022741"/>
    </source>
</evidence>
<keyword evidence="5" id="KW-0347">Helicase</keyword>
<dbReference type="InterPro" id="IPR014001">
    <property type="entry name" value="Helicase_ATP-bd"/>
</dbReference>
<dbReference type="InterPro" id="IPR011545">
    <property type="entry name" value="DEAD/DEAH_box_helicase_dom"/>
</dbReference>
<evidence type="ECO:0000313" key="6">
    <source>
        <dbReference type="Proteomes" id="UP001500945"/>
    </source>
</evidence>
<evidence type="ECO:0000313" key="5">
    <source>
        <dbReference type="EMBL" id="GAA4401915.1"/>
    </source>
</evidence>
<dbReference type="PROSITE" id="PS51192">
    <property type="entry name" value="HELICASE_ATP_BIND_1"/>
    <property type="match status" value="1"/>
</dbReference>
<reference evidence="6" key="1">
    <citation type="journal article" date="2019" name="Int. J. Syst. Evol. Microbiol.">
        <title>The Global Catalogue of Microorganisms (GCM) 10K type strain sequencing project: providing services to taxonomists for standard genome sequencing and annotation.</title>
        <authorList>
            <consortium name="The Broad Institute Genomics Platform"/>
            <consortium name="The Broad Institute Genome Sequencing Center for Infectious Disease"/>
            <person name="Wu L."/>
            <person name="Ma J."/>
        </authorList>
    </citation>
    <scope>NUCLEOTIDE SEQUENCE [LARGE SCALE GENOMIC DNA]</scope>
    <source>
        <strain evidence="6">JCM 17809</strain>
    </source>
</reference>
<dbReference type="Pfam" id="PF00271">
    <property type="entry name" value="Helicase_C"/>
    <property type="match status" value="1"/>
</dbReference>
<keyword evidence="1" id="KW-0547">Nucleotide-binding</keyword>
<dbReference type="Pfam" id="PF00270">
    <property type="entry name" value="DEAD"/>
    <property type="match status" value="1"/>
</dbReference>
<dbReference type="InterPro" id="IPR027417">
    <property type="entry name" value="P-loop_NTPase"/>
</dbReference>
<keyword evidence="5" id="KW-0378">Hydrolase</keyword>
<keyword evidence="6" id="KW-1185">Reference proteome</keyword>
<dbReference type="SUPFAM" id="SSF52540">
    <property type="entry name" value="P-loop containing nucleoside triphosphate hydrolases"/>
    <property type="match status" value="2"/>
</dbReference>
<dbReference type="CDD" id="cd17923">
    <property type="entry name" value="DEXHc_Hrq1-like"/>
    <property type="match status" value="1"/>
</dbReference>
<dbReference type="InterPro" id="IPR001650">
    <property type="entry name" value="Helicase_C-like"/>
</dbReference>
<dbReference type="EMBL" id="BAABGM010000007">
    <property type="protein sequence ID" value="GAA4401915.1"/>
    <property type="molecule type" value="Genomic_DNA"/>
</dbReference>
<dbReference type="Gene3D" id="3.40.50.300">
    <property type="entry name" value="P-loop containing nucleotide triphosphate hydrolases"/>
    <property type="match status" value="2"/>
</dbReference>
<sequence>MDVFEVRDRLIEDYSAFTSGAVEVRDRRVSAHVDEQLASGLQWPDPWLSLNPSFETGGSISELVAEGLIEQECERIFRVKTHRNDPGVSTLTLHRHQRDAVEVARAGKSYVLTTGTGSGKSLAYIVPIVDRILRDRAANAGHRQAGVKAIVVYPMNALANSQMFELQKFLEFGYPEGEEPVRFARYTGQESEDVRRQILADPPDILLTNYVMLELVLTRPDERKHLIRAAQDLRFLVLDELHTYRGRQGADVALLIRRLRDVCASPDLQVIGTSATMASGGTSADQQRAVAEVATRLFGSEVTAERVIGETLTRATKAGDVRGGELGDSIRAALSRRHPPTYQELAGDPLAQWVEQTFGLATEDGSGRLVRSKPTKVPIAAVGLADVAGTSVEEAAEAIRRTLLVGSEVRNPGTSRPLFAFRLHQFLSKGDTVYVSAEAESTRYITSIYQQRVPGRPDDVLLPLGFCRECGQDYLVVAKVSRHGQTIFVPRKDADASGGDSVTGYIYVSEDLPWPANPITENRLPDHWLATSERGETTVLPTKEKYLPNEIWVASDGRLVGRGEGLRCWFVSTPFAFCMRCRVSYEQVRGNDYAKLATLDREGRSSAVTVVSASIVRSLKALSPDELAPEARKLLTFVDNRQDASLQAGHFNDFVQVSQLRGALFTAMGDSPDGLTHEVLAQRVTDALQLTMPEIAANPLARFSARDQAYRALRNVVEYRLYTDLQRGFRITMPNLEQTGLLHVEYVDLPEIARDSESWAGCLPVLREADPALRQELATILLDELRRVLAVDVDCLTEFGYERIQRESRQHLAGPWSLPEGERVVEVGTAYGRPGRPNRPRGDLFVSGRSAYGRYLKREGAGLGPTLTTDDAQLVIGDLLRVLEQTGLLTIVSDLEGFPGYRLKASAIRWIAGDGSKGAEDPLRKSLNSEASVRVNPFFTRLYRQVAETLRGLQAKEHTAQVPSEVREEREEAFRSGDLPLLFCSPTMELGVDIASLNAVGLRNVPPTPANYAQRSGRAGRSGQPALVVTYCATGNAHDTYYFRHSRDMVAGSVVAPRLDLANEDLVRSHVHAVWLAETGQSLKSRITDLLDAGGDKPSFTVLPDIWRALTEPDVQRRATHRAEAVIDELRRSWDVGTEEVSWWYDGWVADQVHRAPQTFDESLERWRTLYRTALEEYHEQNKLAIDPKAPHSNRQVAQRRAADARNQLVLLRNEDRENGQTDFYSYRYFASEGFLPGYSFPRLPLAAYIPERRGTAGNRDGNYVQRPRFLAINEFGPGALIYHEGARYEVVRVQLPRHAEPGAETEEARRCEACGYHHPVGVGTDVCDSCGGHLGLKTYGLLRLQTVFTRRRERISSDEEERRRSGFELEISYRFHDHGDRPGRIDAQADADGSSTAHLTYGDSAMMRIANVGRRRRKDTADRGFWLDLTEGKWLSEKAAADKTVDTDGMAPAEDVRHKAKVIPYVEDRRNILVVRLDRQVDETTATTLRFALERGAEAHFQLEDSELSSDSLPDLDQRGRMLLTESAEGGAGALRRLVTEPGALAKVARQALEVAHFDPDTGEDRGHAPGAHERCERACYDCLLSYGNQYAHSMIDRHAVRDLLLELSRSRTTSGAGGRSRDEQRQRLDALADAALEKRFVVWLDEHGLRLPDRAQVTVTEANARPDLVFDLATGPVAVFVDGPVHDTDHQSERDAAAEDRLADAGWMVVRVRHDADWDAVVARYPSVFGARRSTGRA</sequence>
<dbReference type="Proteomes" id="UP001500945">
    <property type="component" value="Unassembled WGS sequence"/>
</dbReference>
<dbReference type="SMART" id="SM00490">
    <property type="entry name" value="HELICc"/>
    <property type="match status" value="1"/>
</dbReference>
<protein>
    <submittedName>
        <fullName evidence="5">DEAD/DEAH box helicase</fullName>
    </submittedName>
</protein>
<dbReference type="InterPro" id="IPR018973">
    <property type="entry name" value="MZB"/>
</dbReference>
<keyword evidence="2" id="KW-0067">ATP-binding</keyword>
<gene>
    <name evidence="5" type="ORF">GCM10023168_11980</name>
</gene>
<dbReference type="PANTHER" id="PTHR47962">
    <property type="entry name" value="ATP-DEPENDENT HELICASE LHR-RELATED-RELATED"/>
    <property type="match status" value="1"/>
</dbReference>
<dbReference type="PROSITE" id="PS51194">
    <property type="entry name" value="HELICASE_CTER"/>
    <property type="match status" value="1"/>
</dbReference>
<proteinExistence type="predicted"/>
<comment type="caution">
    <text evidence="5">The sequence shown here is derived from an EMBL/GenBank/DDBJ whole genome shotgun (WGS) entry which is preliminary data.</text>
</comment>
<dbReference type="Pfam" id="PF09369">
    <property type="entry name" value="MZB"/>
    <property type="match status" value="1"/>
</dbReference>
<feature type="domain" description="Helicase C-terminal" evidence="4">
    <location>
        <begin position="922"/>
        <end position="1067"/>
    </location>
</feature>
<dbReference type="GO" id="GO:0004386">
    <property type="term" value="F:helicase activity"/>
    <property type="evidence" value="ECO:0007669"/>
    <property type="project" value="UniProtKB-KW"/>
</dbReference>
<dbReference type="InterPro" id="IPR052511">
    <property type="entry name" value="ATP-dep_Helicase"/>
</dbReference>
<evidence type="ECO:0000256" key="2">
    <source>
        <dbReference type="ARBA" id="ARBA00022840"/>
    </source>
</evidence>
<dbReference type="PANTHER" id="PTHR47962:SF5">
    <property type="entry name" value="ATP-DEPENDENT HELICASE LHR-RELATED"/>
    <property type="match status" value="1"/>
</dbReference>
<dbReference type="InterPro" id="IPR011335">
    <property type="entry name" value="Restrct_endonuc-II-like"/>
</dbReference>
<feature type="domain" description="Helicase ATP-binding" evidence="3">
    <location>
        <begin position="101"/>
        <end position="295"/>
    </location>
</feature>
<evidence type="ECO:0000259" key="3">
    <source>
        <dbReference type="PROSITE" id="PS51192"/>
    </source>
</evidence>
<organism evidence="5 6">
    <name type="scientific">Fodinibacter luteus</name>
    <dbReference type="NCBI Taxonomy" id="552064"/>
    <lineage>
        <taxon>Bacteria</taxon>
        <taxon>Bacillati</taxon>
        <taxon>Actinomycetota</taxon>
        <taxon>Actinomycetes</taxon>
        <taxon>Micrococcales</taxon>
        <taxon>Intrasporangiaceae</taxon>
        <taxon>Fodinibacter (ex Wang et al. 2009)</taxon>
    </lineage>
</organism>
<accession>A0ABP8K9D3</accession>
<evidence type="ECO:0000259" key="4">
    <source>
        <dbReference type="PROSITE" id="PS51194"/>
    </source>
</evidence>